<name>A0A5C5ZLG0_9BACT</name>
<accession>A0A5C5ZLG0</accession>
<keyword evidence="3" id="KW-1185">Reference proteome</keyword>
<feature type="transmembrane region" description="Helical" evidence="1">
    <location>
        <begin position="76"/>
        <end position="101"/>
    </location>
</feature>
<feature type="transmembrane region" description="Helical" evidence="1">
    <location>
        <begin position="21"/>
        <end position="42"/>
    </location>
</feature>
<feature type="transmembrane region" description="Helical" evidence="1">
    <location>
        <begin position="121"/>
        <end position="143"/>
    </location>
</feature>
<evidence type="ECO:0000256" key="1">
    <source>
        <dbReference type="SAM" id="Phobius"/>
    </source>
</evidence>
<evidence type="ECO:0000313" key="3">
    <source>
        <dbReference type="Proteomes" id="UP000315440"/>
    </source>
</evidence>
<proteinExistence type="predicted"/>
<evidence type="ECO:0000313" key="2">
    <source>
        <dbReference type="EMBL" id="TWT88284.1"/>
    </source>
</evidence>
<dbReference type="Proteomes" id="UP000315440">
    <property type="component" value="Unassembled WGS sequence"/>
</dbReference>
<reference evidence="2 3" key="1">
    <citation type="submission" date="2019-02" db="EMBL/GenBank/DDBJ databases">
        <title>Deep-cultivation of Planctomycetes and their phenomic and genomic characterization uncovers novel biology.</title>
        <authorList>
            <person name="Wiegand S."/>
            <person name="Jogler M."/>
            <person name="Boedeker C."/>
            <person name="Pinto D."/>
            <person name="Vollmers J."/>
            <person name="Rivas-Marin E."/>
            <person name="Kohn T."/>
            <person name="Peeters S.H."/>
            <person name="Heuer A."/>
            <person name="Rast P."/>
            <person name="Oberbeckmann S."/>
            <person name="Bunk B."/>
            <person name="Jeske O."/>
            <person name="Meyerdierks A."/>
            <person name="Storesund J.E."/>
            <person name="Kallscheuer N."/>
            <person name="Luecker S."/>
            <person name="Lage O.M."/>
            <person name="Pohl T."/>
            <person name="Merkel B.J."/>
            <person name="Hornburger P."/>
            <person name="Mueller R.-W."/>
            <person name="Bruemmer F."/>
            <person name="Labrenz M."/>
            <person name="Spormann A.M."/>
            <person name="Op Den Camp H."/>
            <person name="Overmann J."/>
            <person name="Amann R."/>
            <person name="Jetten M.S.M."/>
            <person name="Mascher T."/>
            <person name="Medema M.H."/>
            <person name="Devos D.P."/>
            <person name="Kaster A.-K."/>
            <person name="Ovreas L."/>
            <person name="Rohde M."/>
            <person name="Galperin M.Y."/>
            <person name="Jogler C."/>
        </authorList>
    </citation>
    <scope>NUCLEOTIDE SEQUENCE [LARGE SCALE GENOMIC DNA]</scope>
    <source>
        <strain evidence="2 3">Mal64</strain>
    </source>
</reference>
<keyword evidence="1" id="KW-0812">Transmembrane</keyword>
<keyword evidence="1" id="KW-1133">Transmembrane helix</keyword>
<feature type="transmembrane region" description="Helical" evidence="1">
    <location>
        <begin position="48"/>
        <end position="69"/>
    </location>
</feature>
<gene>
    <name evidence="2" type="ORF">Mal64_17630</name>
</gene>
<organism evidence="2 3">
    <name type="scientific">Pseudobythopirellula maris</name>
    <dbReference type="NCBI Taxonomy" id="2527991"/>
    <lineage>
        <taxon>Bacteria</taxon>
        <taxon>Pseudomonadati</taxon>
        <taxon>Planctomycetota</taxon>
        <taxon>Planctomycetia</taxon>
        <taxon>Pirellulales</taxon>
        <taxon>Lacipirellulaceae</taxon>
        <taxon>Pseudobythopirellula</taxon>
    </lineage>
</organism>
<comment type="caution">
    <text evidence="2">The sequence shown here is derived from an EMBL/GenBank/DDBJ whole genome shotgun (WGS) entry which is preliminary data.</text>
</comment>
<dbReference type="EMBL" id="SJPQ01000002">
    <property type="protein sequence ID" value="TWT88284.1"/>
    <property type="molecule type" value="Genomic_DNA"/>
</dbReference>
<sequence length="148" mass="15759">MAHIGKAKLDSATRRPTITGMKYSLSTLLGVMSYAALVAFALRSRFGLEPLILVTLAVLARHTAAAVLLRGEERGAALGACLFGGVYLLLAESTGFGKPVYPAFVLWQAWGPSNDQQQFREVVECVIVFGMMLTGAAVGARLARKSGE</sequence>
<keyword evidence="1" id="KW-0472">Membrane</keyword>
<protein>
    <submittedName>
        <fullName evidence="2">Uncharacterized protein</fullName>
    </submittedName>
</protein>
<dbReference type="AlphaFoldDB" id="A0A5C5ZLG0"/>